<dbReference type="EC" id="6.2.1.3" evidence="3"/>
<keyword evidence="6" id="KW-1185">Reference proteome</keyword>
<protein>
    <recommendedName>
        <fullName evidence="3">long-chain-fatty-acid--CoA ligase</fullName>
        <ecNumber evidence="3">6.2.1.3</ecNumber>
    </recommendedName>
</protein>
<dbReference type="GO" id="GO:0004467">
    <property type="term" value="F:long-chain fatty acid-CoA ligase activity"/>
    <property type="evidence" value="ECO:0007669"/>
    <property type="project" value="UniProtKB-EC"/>
</dbReference>
<dbReference type="Proteomes" id="UP000708208">
    <property type="component" value="Unassembled WGS sequence"/>
</dbReference>
<organism evidence="5 6">
    <name type="scientific">Allacma fusca</name>
    <dbReference type="NCBI Taxonomy" id="39272"/>
    <lineage>
        <taxon>Eukaryota</taxon>
        <taxon>Metazoa</taxon>
        <taxon>Ecdysozoa</taxon>
        <taxon>Arthropoda</taxon>
        <taxon>Hexapoda</taxon>
        <taxon>Collembola</taxon>
        <taxon>Symphypleona</taxon>
        <taxon>Sminthuridae</taxon>
        <taxon>Allacma</taxon>
    </lineage>
</organism>
<feature type="non-terminal residue" evidence="5">
    <location>
        <position position="1"/>
    </location>
</feature>
<dbReference type="AlphaFoldDB" id="A0A8J2JRT5"/>
<dbReference type="PANTHER" id="PTHR43272:SF107">
    <property type="entry name" value="LONG-CHAIN-FATTY-ACID--COA LIGASE 5"/>
    <property type="match status" value="1"/>
</dbReference>
<dbReference type="InterPro" id="IPR000873">
    <property type="entry name" value="AMP-dep_synth/lig_dom"/>
</dbReference>
<dbReference type="EMBL" id="CAJVCH010101971">
    <property type="protein sequence ID" value="CAG7723732.1"/>
    <property type="molecule type" value="Genomic_DNA"/>
</dbReference>
<evidence type="ECO:0000256" key="1">
    <source>
        <dbReference type="ARBA" id="ARBA00022598"/>
    </source>
</evidence>
<dbReference type="PANTHER" id="PTHR43272">
    <property type="entry name" value="LONG-CHAIN-FATTY-ACID--COA LIGASE"/>
    <property type="match status" value="1"/>
</dbReference>
<gene>
    <name evidence="5" type="ORF">AFUS01_LOCUS12800</name>
</gene>
<keyword evidence="1" id="KW-0436">Ligase</keyword>
<evidence type="ECO:0000256" key="2">
    <source>
        <dbReference type="ARBA" id="ARBA00022832"/>
    </source>
</evidence>
<keyword evidence="2" id="KW-0443">Lipid metabolism</keyword>
<feature type="domain" description="AMP-dependent synthetase/ligase" evidence="4">
    <location>
        <begin position="106"/>
        <end position="214"/>
    </location>
</feature>
<dbReference type="Pfam" id="PF00501">
    <property type="entry name" value="AMP-binding"/>
    <property type="match status" value="1"/>
</dbReference>
<reference evidence="5" key="1">
    <citation type="submission" date="2021-06" db="EMBL/GenBank/DDBJ databases">
        <authorList>
            <person name="Hodson N. C."/>
            <person name="Mongue J. A."/>
            <person name="Jaron S. K."/>
        </authorList>
    </citation>
    <scope>NUCLEOTIDE SEQUENCE</scope>
</reference>
<dbReference type="GO" id="GO:0016020">
    <property type="term" value="C:membrane"/>
    <property type="evidence" value="ECO:0007669"/>
    <property type="project" value="TreeGrafter"/>
</dbReference>
<evidence type="ECO:0000256" key="3">
    <source>
        <dbReference type="ARBA" id="ARBA00026121"/>
    </source>
</evidence>
<evidence type="ECO:0000259" key="4">
    <source>
        <dbReference type="Pfam" id="PF00501"/>
    </source>
</evidence>
<comment type="caution">
    <text evidence="5">The sequence shown here is derived from an EMBL/GenBank/DDBJ whole genome shotgun (WGS) entry which is preliminary data.</text>
</comment>
<sequence>MEFKANHHDGHFARKSINQCSISVNPGPKSNHREGKMPVSLNEQSFLFPGPERIHVSMLRNDKPTNFTDPFYLYPDVRTGYDLIRRGLARSNNGNCLGYRPDDQSGYIWLSYQTVLDRSINFGRGLRHLGVKEKECVGIYSNNRVEWALAQQGLYSFSMVSVALYDTLGPTASHFIITQAEITTVVLETEKNLESILENVPTCLKTIIYMNDLSSDIVVRAEKLGLNLYKFCEVEKVG</sequence>
<dbReference type="GO" id="GO:0005783">
    <property type="term" value="C:endoplasmic reticulum"/>
    <property type="evidence" value="ECO:0007669"/>
    <property type="project" value="TreeGrafter"/>
</dbReference>
<name>A0A8J2JRT5_9HEXA</name>
<proteinExistence type="predicted"/>
<evidence type="ECO:0000313" key="5">
    <source>
        <dbReference type="EMBL" id="CAG7723732.1"/>
    </source>
</evidence>
<keyword evidence="2" id="KW-0276">Fatty acid metabolism</keyword>
<evidence type="ECO:0000313" key="6">
    <source>
        <dbReference type="Proteomes" id="UP000708208"/>
    </source>
</evidence>
<accession>A0A8J2JRT5</accession>
<dbReference type="OrthoDB" id="1700726at2759"/>